<name>X1QAW8_9ZZZZ</name>
<sequence>MDVVQLGIGFFGIGVASYAIYRYRGESQDREQQGKIHLRLYRHKGEFRP</sequence>
<dbReference type="EMBL" id="BARV01043686">
    <property type="protein sequence ID" value="GAI65378.1"/>
    <property type="molecule type" value="Genomic_DNA"/>
</dbReference>
<evidence type="ECO:0000256" key="1">
    <source>
        <dbReference type="SAM" id="Phobius"/>
    </source>
</evidence>
<keyword evidence="1" id="KW-1133">Transmembrane helix</keyword>
<keyword evidence="1" id="KW-0812">Transmembrane</keyword>
<accession>X1QAW8</accession>
<proteinExistence type="predicted"/>
<comment type="caution">
    <text evidence="2">The sequence shown here is derived from an EMBL/GenBank/DDBJ whole genome shotgun (WGS) entry which is preliminary data.</text>
</comment>
<feature type="transmembrane region" description="Helical" evidence="1">
    <location>
        <begin position="6"/>
        <end position="23"/>
    </location>
</feature>
<protein>
    <submittedName>
        <fullName evidence="2">Uncharacterized protein</fullName>
    </submittedName>
</protein>
<organism evidence="2">
    <name type="scientific">marine sediment metagenome</name>
    <dbReference type="NCBI Taxonomy" id="412755"/>
    <lineage>
        <taxon>unclassified sequences</taxon>
        <taxon>metagenomes</taxon>
        <taxon>ecological metagenomes</taxon>
    </lineage>
</organism>
<dbReference type="AlphaFoldDB" id="X1QAW8"/>
<feature type="non-terminal residue" evidence="2">
    <location>
        <position position="49"/>
    </location>
</feature>
<evidence type="ECO:0000313" key="2">
    <source>
        <dbReference type="EMBL" id="GAI65378.1"/>
    </source>
</evidence>
<gene>
    <name evidence="2" type="ORF">S06H3_65077</name>
</gene>
<reference evidence="2" key="1">
    <citation type="journal article" date="2014" name="Front. Microbiol.">
        <title>High frequency of phylogenetically diverse reductive dehalogenase-homologous genes in deep subseafloor sedimentary metagenomes.</title>
        <authorList>
            <person name="Kawai M."/>
            <person name="Futagami T."/>
            <person name="Toyoda A."/>
            <person name="Takaki Y."/>
            <person name="Nishi S."/>
            <person name="Hori S."/>
            <person name="Arai W."/>
            <person name="Tsubouchi T."/>
            <person name="Morono Y."/>
            <person name="Uchiyama I."/>
            <person name="Ito T."/>
            <person name="Fujiyama A."/>
            <person name="Inagaki F."/>
            <person name="Takami H."/>
        </authorList>
    </citation>
    <scope>NUCLEOTIDE SEQUENCE</scope>
    <source>
        <strain evidence="2">Expedition CK06-06</strain>
    </source>
</reference>
<keyword evidence="1" id="KW-0472">Membrane</keyword>